<dbReference type="CDD" id="cd17535">
    <property type="entry name" value="REC_NarL-like"/>
    <property type="match status" value="1"/>
</dbReference>
<dbReference type="Gene3D" id="3.40.50.2300">
    <property type="match status" value="1"/>
</dbReference>
<dbReference type="PRINTS" id="PR00038">
    <property type="entry name" value="HTHLUXR"/>
</dbReference>
<protein>
    <submittedName>
        <fullName evidence="8">DNA-binding NarL/FixJ family response regulator</fullName>
    </submittedName>
</protein>
<sequence length="212" mass="23096">MIRVLLVDDQRLVRAGLRMLCEDCPDLEVVGEAENGEEAIRQAGLLTPDVVLMDLRMPGVDGITATAQLTAARPAVRILVLTTFDDDEHLYPALAAGAHGFLTKDSPPEDLLDAIRRTAAGESPFSPRVLRRLVRKAVGAHQKPEEVVDLTERERDVLALVADGLSNAEIAARLRVAVSTVKTHITSLMTKTGADNRVRLALLAHRLPPRPR</sequence>
<accession>A0ABS4PVZ5</accession>
<organism evidence="8 9">
    <name type="scientific">Amycolatopsis magusensis</name>
    <dbReference type="NCBI Taxonomy" id="882444"/>
    <lineage>
        <taxon>Bacteria</taxon>
        <taxon>Bacillati</taxon>
        <taxon>Actinomycetota</taxon>
        <taxon>Actinomycetes</taxon>
        <taxon>Pseudonocardiales</taxon>
        <taxon>Pseudonocardiaceae</taxon>
        <taxon>Amycolatopsis</taxon>
    </lineage>
</organism>
<dbReference type="PROSITE" id="PS50110">
    <property type="entry name" value="RESPONSE_REGULATORY"/>
    <property type="match status" value="1"/>
</dbReference>
<keyword evidence="9" id="KW-1185">Reference proteome</keyword>
<dbReference type="PROSITE" id="PS00622">
    <property type="entry name" value="HTH_LUXR_1"/>
    <property type="match status" value="1"/>
</dbReference>
<evidence type="ECO:0000256" key="4">
    <source>
        <dbReference type="ARBA" id="ARBA00023163"/>
    </source>
</evidence>
<evidence type="ECO:0000256" key="3">
    <source>
        <dbReference type="ARBA" id="ARBA00023125"/>
    </source>
</evidence>
<keyword evidence="2" id="KW-0805">Transcription regulation</keyword>
<dbReference type="CDD" id="cd06170">
    <property type="entry name" value="LuxR_C_like"/>
    <property type="match status" value="1"/>
</dbReference>
<dbReference type="InterPro" id="IPR039420">
    <property type="entry name" value="WalR-like"/>
</dbReference>
<evidence type="ECO:0000313" key="8">
    <source>
        <dbReference type="EMBL" id="MBP2183493.1"/>
    </source>
</evidence>
<name>A0ABS4PVZ5_9PSEU</name>
<dbReference type="PROSITE" id="PS50043">
    <property type="entry name" value="HTH_LUXR_2"/>
    <property type="match status" value="1"/>
</dbReference>
<dbReference type="InterPro" id="IPR058245">
    <property type="entry name" value="NreC/VraR/RcsB-like_REC"/>
</dbReference>
<comment type="caution">
    <text evidence="8">The sequence shown here is derived from an EMBL/GenBank/DDBJ whole genome shotgun (WGS) entry which is preliminary data.</text>
</comment>
<dbReference type="InterPro" id="IPR000792">
    <property type="entry name" value="Tscrpt_reg_LuxR_C"/>
</dbReference>
<dbReference type="PANTHER" id="PTHR43214:SF24">
    <property type="entry name" value="TRANSCRIPTIONAL REGULATORY PROTEIN NARL-RELATED"/>
    <property type="match status" value="1"/>
</dbReference>
<reference evidence="8 9" key="1">
    <citation type="submission" date="2021-03" db="EMBL/GenBank/DDBJ databases">
        <title>Sequencing the genomes of 1000 actinobacteria strains.</title>
        <authorList>
            <person name="Klenk H.-P."/>
        </authorList>
    </citation>
    <scope>NUCLEOTIDE SEQUENCE [LARGE SCALE GENOMIC DNA]</scope>
    <source>
        <strain evidence="8 9">DSM 45510</strain>
    </source>
</reference>
<dbReference type="InterPro" id="IPR016032">
    <property type="entry name" value="Sig_transdc_resp-reg_C-effctor"/>
</dbReference>
<evidence type="ECO:0000313" key="9">
    <source>
        <dbReference type="Proteomes" id="UP000741013"/>
    </source>
</evidence>
<dbReference type="RefSeq" id="WP_209666659.1">
    <property type="nucleotide sequence ID" value="NZ_JAGGMS010000001.1"/>
</dbReference>
<dbReference type="SMART" id="SM00448">
    <property type="entry name" value="REC"/>
    <property type="match status" value="1"/>
</dbReference>
<dbReference type="Proteomes" id="UP000741013">
    <property type="component" value="Unassembled WGS sequence"/>
</dbReference>
<proteinExistence type="predicted"/>
<dbReference type="SUPFAM" id="SSF52172">
    <property type="entry name" value="CheY-like"/>
    <property type="match status" value="1"/>
</dbReference>
<dbReference type="SUPFAM" id="SSF46894">
    <property type="entry name" value="C-terminal effector domain of the bipartite response regulators"/>
    <property type="match status" value="1"/>
</dbReference>
<evidence type="ECO:0000259" key="7">
    <source>
        <dbReference type="PROSITE" id="PS50110"/>
    </source>
</evidence>
<keyword evidence="1 5" id="KW-0597">Phosphoprotein</keyword>
<feature type="modified residue" description="4-aspartylphosphate" evidence="5">
    <location>
        <position position="54"/>
    </location>
</feature>
<dbReference type="GO" id="GO:0003677">
    <property type="term" value="F:DNA binding"/>
    <property type="evidence" value="ECO:0007669"/>
    <property type="project" value="UniProtKB-KW"/>
</dbReference>
<evidence type="ECO:0000256" key="2">
    <source>
        <dbReference type="ARBA" id="ARBA00023015"/>
    </source>
</evidence>
<feature type="domain" description="HTH luxR-type" evidence="6">
    <location>
        <begin position="143"/>
        <end position="208"/>
    </location>
</feature>
<keyword evidence="4" id="KW-0804">Transcription</keyword>
<dbReference type="InterPro" id="IPR011006">
    <property type="entry name" value="CheY-like_superfamily"/>
</dbReference>
<dbReference type="Pfam" id="PF00196">
    <property type="entry name" value="GerE"/>
    <property type="match status" value="1"/>
</dbReference>
<dbReference type="Pfam" id="PF00072">
    <property type="entry name" value="Response_reg"/>
    <property type="match status" value="1"/>
</dbReference>
<gene>
    <name evidence="8" type="ORF">JOM49_005019</name>
</gene>
<feature type="domain" description="Response regulatory" evidence="7">
    <location>
        <begin position="3"/>
        <end position="119"/>
    </location>
</feature>
<dbReference type="PANTHER" id="PTHR43214">
    <property type="entry name" value="TWO-COMPONENT RESPONSE REGULATOR"/>
    <property type="match status" value="1"/>
</dbReference>
<evidence type="ECO:0000256" key="1">
    <source>
        <dbReference type="ARBA" id="ARBA00022553"/>
    </source>
</evidence>
<evidence type="ECO:0000256" key="5">
    <source>
        <dbReference type="PROSITE-ProRule" id="PRU00169"/>
    </source>
</evidence>
<evidence type="ECO:0000259" key="6">
    <source>
        <dbReference type="PROSITE" id="PS50043"/>
    </source>
</evidence>
<dbReference type="EMBL" id="JAGGMS010000001">
    <property type="protein sequence ID" value="MBP2183493.1"/>
    <property type="molecule type" value="Genomic_DNA"/>
</dbReference>
<keyword evidence="3 8" id="KW-0238">DNA-binding</keyword>
<dbReference type="InterPro" id="IPR001789">
    <property type="entry name" value="Sig_transdc_resp-reg_receiver"/>
</dbReference>
<dbReference type="SMART" id="SM00421">
    <property type="entry name" value="HTH_LUXR"/>
    <property type="match status" value="1"/>
</dbReference>